<evidence type="ECO:0000256" key="1">
    <source>
        <dbReference type="ARBA" id="ARBA00010751"/>
    </source>
</evidence>
<gene>
    <name evidence="3" type="ORF">HLPR_11000</name>
</gene>
<dbReference type="KEGG" id="hprf:HLPR_11000"/>
<dbReference type="PANTHER" id="PTHR34068">
    <property type="entry name" value="UPF0145 PROTEIN YBJQ"/>
    <property type="match status" value="1"/>
</dbReference>
<name>A0AAU9EL71_9FIRM</name>
<proteinExistence type="inferred from homology"/>
<organism evidence="3 4">
    <name type="scientific">Helicovermis profundi</name>
    <dbReference type="NCBI Taxonomy" id="3065157"/>
    <lineage>
        <taxon>Bacteria</taxon>
        <taxon>Bacillati</taxon>
        <taxon>Bacillota</taxon>
        <taxon>Clostridia</taxon>
        <taxon>Helicovermis</taxon>
    </lineage>
</organism>
<evidence type="ECO:0000256" key="2">
    <source>
        <dbReference type="HAMAP-Rule" id="MF_00338"/>
    </source>
</evidence>
<dbReference type="HAMAP" id="MF_00338">
    <property type="entry name" value="UPF0145"/>
    <property type="match status" value="1"/>
</dbReference>
<dbReference type="EMBL" id="AP028654">
    <property type="protein sequence ID" value="BEP28769.1"/>
    <property type="molecule type" value="Genomic_DNA"/>
</dbReference>
<protein>
    <recommendedName>
        <fullName evidence="2">UPF0145 protein HLPR_11000</fullName>
    </recommendedName>
</protein>
<sequence>MIIVNTDFIANNVIVETLGVVQGSTIRSKNIGKDILSGFRTIVGGELSEYTEMLTEARQIAVQRMVKVAEEMNADAIINLRFATSAVMQGAAEILAYGTAVKIEKK</sequence>
<keyword evidence="4" id="KW-1185">Reference proteome</keyword>
<dbReference type="SUPFAM" id="SSF117782">
    <property type="entry name" value="YbjQ-like"/>
    <property type="match status" value="1"/>
</dbReference>
<reference evidence="3 4" key="1">
    <citation type="submission" date="2023-08" db="EMBL/GenBank/DDBJ databases">
        <title>Helicovermis profunda gen. nov., sp. nov., a novel mesophilic, fermentative bacterium within the Bacillota from a deep-sea hydrothermal vent chimney.</title>
        <authorList>
            <person name="Miyazaki U."/>
            <person name="Mizutani D."/>
            <person name="Hashimoto Y."/>
            <person name="Tame A."/>
            <person name="Sawayama S."/>
            <person name="Miyazaki J."/>
            <person name="Takai K."/>
            <person name="Nakagawa S."/>
        </authorList>
    </citation>
    <scope>NUCLEOTIDE SEQUENCE [LARGE SCALE GENOMIC DNA]</scope>
    <source>
        <strain evidence="3 4">S502</strain>
    </source>
</reference>
<dbReference type="Proteomes" id="UP001321786">
    <property type="component" value="Chromosome"/>
</dbReference>
<evidence type="ECO:0000313" key="4">
    <source>
        <dbReference type="Proteomes" id="UP001321786"/>
    </source>
</evidence>
<dbReference type="InterPro" id="IPR035439">
    <property type="entry name" value="UPF0145_dom_sf"/>
</dbReference>
<dbReference type="Gene3D" id="3.30.110.70">
    <property type="entry name" value="Hypothetical protein apc22750. Chain B"/>
    <property type="match status" value="1"/>
</dbReference>
<dbReference type="InterPro" id="IPR002765">
    <property type="entry name" value="UPF0145_YbjQ-like"/>
</dbReference>
<comment type="similarity">
    <text evidence="1 2">Belongs to the UPF0145 family.</text>
</comment>
<evidence type="ECO:0000313" key="3">
    <source>
        <dbReference type="EMBL" id="BEP28769.1"/>
    </source>
</evidence>
<dbReference type="Pfam" id="PF01906">
    <property type="entry name" value="YbjQ_1"/>
    <property type="match status" value="1"/>
</dbReference>
<dbReference type="RefSeq" id="WP_338537075.1">
    <property type="nucleotide sequence ID" value="NZ_AP028654.1"/>
</dbReference>
<dbReference type="PANTHER" id="PTHR34068:SF2">
    <property type="entry name" value="UPF0145 PROTEIN SCO3412"/>
    <property type="match status" value="1"/>
</dbReference>
<accession>A0AAU9EL71</accession>
<dbReference type="AlphaFoldDB" id="A0AAU9EL71"/>